<keyword evidence="5" id="KW-0472">Membrane</keyword>
<dbReference type="GO" id="GO:0140359">
    <property type="term" value="F:ABC-type transporter activity"/>
    <property type="evidence" value="ECO:0007669"/>
    <property type="project" value="InterPro"/>
</dbReference>
<dbReference type="InterPro" id="IPR026082">
    <property type="entry name" value="ABCA"/>
</dbReference>
<keyword evidence="4 7" id="KW-0067">ATP-binding</keyword>
<proteinExistence type="predicted"/>
<dbReference type="Proteomes" id="UP001163046">
    <property type="component" value="Unassembled WGS sequence"/>
</dbReference>
<dbReference type="InterPro" id="IPR003439">
    <property type="entry name" value="ABC_transporter-like_ATP-bd"/>
</dbReference>
<evidence type="ECO:0000256" key="1">
    <source>
        <dbReference type="ARBA" id="ARBA00022448"/>
    </source>
</evidence>
<dbReference type="GO" id="GO:0016020">
    <property type="term" value="C:membrane"/>
    <property type="evidence" value="ECO:0007669"/>
    <property type="project" value="InterPro"/>
</dbReference>
<dbReference type="PROSITE" id="PS50893">
    <property type="entry name" value="ABC_TRANSPORTER_2"/>
    <property type="match status" value="1"/>
</dbReference>
<gene>
    <name evidence="7" type="primary">ABCA1_3</name>
    <name evidence="7" type="ORF">OS493_008520</name>
</gene>
<dbReference type="GO" id="GO:0016887">
    <property type="term" value="F:ATP hydrolysis activity"/>
    <property type="evidence" value="ECO:0007669"/>
    <property type="project" value="InterPro"/>
</dbReference>
<sequence>MSTGEKAVASLLSTTSFGISCSYLARYEEQGVGAQWSNLFSSPVAGDGFSLGYAICMMLIDAVIYALLTWYIEAVLPGQYGIPRPWYFPFQKSYWFEMTNRKVLEVDAAGNEQRSSHSAGRGSIAYRSCNGGMDEVAFQDFERGCVTEKEPTHLPLGCSIKNLVKIYKDGNKLAVDGLSLNLYQGQITSFLGHNGAGKTTTMSVLTGLFPPTSGTAIINGLDIRTDIDLILKDVGLQNKRDELASCLSGGMKRKLSVALAFVAGSKVVILDEPTAGVDPYARRGIWDLLLHYKSGRTVLLSTHHMDEADILGDRIAIISQGKLQCCGSSLFSRDIMAMGTT</sequence>
<comment type="caution">
    <text evidence="7">The sequence shown here is derived from an EMBL/GenBank/DDBJ whole genome shotgun (WGS) entry which is preliminary data.</text>
</comment>
<accession>A0A9X0D4P1</accession>
<feature type="transmembrane region" description="Helical" evidence="5">
    <location>
        <begin position="48"/>
        <end position="72"/>
    </location>
</feature>
<evidence type="ECO:0000256" key="5">
    <source>
        <dbReference type="SAM" id="Phobius"/>
    </source>
</evidence>
<feature type="domain" description="ABC transporter" evidence="6">
    <location>
        <begin position="158"/>
        <end position="341"/>
    </location>
</feature>
<reference evidence="7" key="1">
    <citation type="submission" date="2023-01" db="EMBL/GenBank/DDBJ databases">
        <title>Genome assembly of the deep-sea coral Lophelia pertusa.</title>
        <authorList>
            <person name="Herrera S."/>
            <person name="Cordes E."/>
        </authorList>
    </citation>
    <scope>NUCLEOTIDE SEQUENCE</scope>
    <source>
        <strain evidence="7">USNM1676648</strain>
        <tissue evidence="7">Polyp</tissue>
    </source>
</reference>
<keyword evidence="3" id="KW-0547">Nucleotide-binding</keyword>
<keyword evidence="8" id="KW-1185">Reference proteome</keyword>
<evidence type="ECO:0000256" key="3">
    <source>
        <dbReference type="ARBA" id="ARBA00022741"/>
    </source>
</evidence>
<dbReference type="PROSITE" id="PS51257">
    <property type="entry name" value="PROKAR_LIPOPROTEIN"/>
    <property type="match status" value="1"/>
</dbReference>
<keyword evidence="2" id="KW-0677">Repeat</keyword>
<dbReference type="PANTHER" id="PTHR19229">
    <property type="entry name" value="ATP-BINDING CASSETTE TRANSPORTER SUBFAMILY A ABCA"/>
    <property type="match status" value="1"/>
</dbReference>
<evidence type="ECO:0000313" key="7">
    <source>
        <dbReference type="EMBL" id="KAJ7386396.1"/>
    </source>
</evidence>
<keyword evidence="1" id="KW-0813">Transport</keyword>
<dbReference type="AlphaFoldDB" id="A0A9X0D4P1"/>
<keyword evidence="5" id="KW-1133">Transmembrane helix</keyword>
<dbReference type="CDD" id="cd03263">
    <property type="entry name" value="ABC_subfamily_A"/>
    <property type="match status" value="1"/>
</dbReference>
<protein>
    <submittedName>
        <fullName evidence="7">ATP-binding cassette sub- A member 1</fullName>
    </submittedName>
</protein>
<dbReference type="SUPFAM" id="SSF52540">
    <property type="entry name" value="P-loop containing nucleoside triphosphate hydrolases"/>
    <property type="match status" value="1"/>
</dbReference>
<evidence type="ECO:0000259" key="6">
    <source>
        <dbReference type="PROSITE" id="PS50893"/>
    </source>
</evidence>
<dbReference type="InterPro" id="IPR017871">
    <property type="entry name" value="ABC_transporter-like_CS"/>
</dbReference>
<evidence type="ECO:0000256" key="4">
    <source>
        <dbReference type="ARBA" id="ARBA00022840"/>
    </source>
</evidence>
<organism evidence="7 8">
    <name type="scientific">Desmophyllum pertusum</name>
    <dbReference type="NCBI Taxonomy" id="174260"/>
    <lineage>
        <taxon>Eukaryota</taxon>
        <taxon>Metazoa</taxon>
        <taxon>Cnidaria</taxon>
        <taxon>Anthozoa</taxon>
        <taxon>Hexacorallia</taxon>
        <taxon>Scleractinia</taxon>
        <taxon>Caryophylliina</taxon>
        <taxon>Caryophylliidae</taxon>
        <taxon>Desmophyllum</taxon>
    </lineage>
</organism>
<dbReference type="InterPro" id="IPR027417">
    <property type="entry name" value="P-loop_NTPase"/>
</dbReference>
<dbReference type="SMART" id="SM00382">
    <property type="entry name" value="AAA"/>
    <property type="match status" value="1"/>
</dbReference>
<dbReference type="GO" id="GO:0005319">
    <property type="term" value="F:lipid transporter activity"/>
    <property type="evidence" value="ECO:0007669"/>
    <property type="project" value="TreeGrafter"/>
</dbReference>
<evidence type="ECO:0000313" key="8">
    <source>
        <dbReference type="Proteomes" id="UP001163046"/>
    </source>
</evidence>
<name>A0A9X0D4P1_9CNID</name>
<dbReference type="InterPro" id="IPR003593">
    <property type="entry name" value="AAA+_ATPase"/>
</dbReference>
<keyword evidence="5" id="KW-0812">Transmembrane</keyword>
<dbReference type="Gene3D" id="3.40.50.300">
    <property type="entry name" value="P-loop containing nucleotide triphosphate hydrolases"/>
    <property type="match status" value="2"/>
</dbReference>
<dbReference type="PROSITE" id="PS00211">
    <property type="entry name" value="ABC_TRANSPORTER_1"/>
    <property type="match status" value="1"/>
</dbReference>
<dbReference type="PANTHER" id="PTHR19229:SF36">
    <property type="entry name" value="ATP-BINDING CASSETTE SUB-FAMILY A MEMBER 2"/>
    <property type="match status" value="1"/>
</dbReference>
<dbReference type="OrthoDB" id="6512918at2759"/>
<dbReference type="Pfam" id="PF00005">
    <property type="entry name" value="ABC_tran"/>
    <property type="match status" value="2"/>
</dbReference>
<evidence type="ECO:0000256" key="2">
    <source>
        <dbReference type="ARBA" id="ARBA00022737"/>
    </source>
</evidence>
<dbReference type="GO" id="GO:0005524">
    <property type="term" value="F:ATP binding"/>
    <property type="evidence" value="ECO:0007669"/>
    <property type="project" value="UniProtKB-KW"/>
</dbReference>
<dbReference type="EMBL" id="MU825876">
    <property type="protein sequence ID" value="KAJ7386396.1"/>
    <property type="molecule type" value="Genomic_DNA"/>
</dbReference>